<organism evidence="3 4">
    <name type="scientific">Methanosarcina siciliae T4/M</name>
    <dbReference type="NCBI Taxonomy" id="1434120"/>
    <lineage>
        <taxon>Archaea</taxon>
        <taxon>Methanobacteriati</taxon>
        <taxon>Methanobacteriota</taxon>
        <taxon>Stenosarchaea group</taxon>
        <taxon>Methanomicrobia</taxon>
        <taxon>Methanosarcinales</taxon>
        <taxon>Methanosarcinaceae</taxon>
        <taxon>Methanosarcina</taxon>
    </lineage>
</organism>
<evidence type="ECO:0000313" key="4">
    <source>
        <dbReference type="Proteomes" id="UP000033111"/>
    </source>
</evidence>
<keyword evidence="4" id="KW-1185">Reference proteome</keyword>
<dbReference type="EMBL" id="CP009506">
    <property type="protein sequence ID" value="AKB30495.1"/>
    <property type="molecule type" value="Genomic_DNA"/>
</dbReference>
<dbReference type="RefSeq" id="WP_052721736.1">
    <property type="nucleotide sequence ID" value="NZ_CP009506.1"/>
</dbReference>
<comment type="similarity">
    <text evidence="1">Belongs to the transferase hexapeptide repeat family.</text>
</comment>
<dbReference type="PANTHER" id="PTHR23416">
    <property type="entry name" value="SIALIC ACID SYNTHASE-RELATED"/>
    <property type="match status" value="1"/>
</dbReference>
<dbReference type="SUPFAM" id="SSF51161">
    <property type="entry name" value="Trimeric LpxA-like enzymes"/>
    <property type="match status" value="1"/>
</dbReference>
<protein>
    <submittedName>
        <fullName evidence="3">Acetyltransferase</fullName>
    </submittedName>
</protein>
<dbReference type="AlphaFoldDB" id="A0A0E3P916"/>
<dbReference type="Proteomes" id="UP000033111">
    <property type="component" value="Chromosome"/>
</dbReference>
<dbReference type="PANTHER" id="PTHR23416:SF23">
    <property type="entry name" value="ACETYLTRANSFERASE C18B11.09C-RELATED"/>
    <property type="match status" value="1"/>
</dbReference>
<evidence type="ECO:0000256" key="2">
    <source>
        <dbReference type="ARBA" id="ARBA00022679"/>
    </source>
</evidence>
<name>A0A0E3P916_9EURY</name>
<reference evidence="3 4" key="1">
    <citation type="submission" date="2014-07" db="EMBL/GenBank/DDBJ databases">
        <title>Methanogenic archaea and the global carbon cycle.</title>
        <authorList>
            <person name="Henriksen J.R."/>
            <person name="Luke J."/>
            <person name="Reinhart S."/>
            <person name="Benedict M.N."/>
            <person name="Youngblut N.D."/>
            <person name="Metcalf M.E."/>
            <person name="Whitaker R.J."/>
            <person name="Metcalf W.W."/>
        </authorList>
    </citation>
    <scope>NUCLEOTIDE SEQUENCE [LARGE SCALE GENOMIC DNA]</scope>
    <source>
        <strain evidence="3 4">T4/M</strain>
    </source>
</reference>
<dbReference type="CDD" id="cd04647">
    <property type="entry name" value="LbH_MAT_like"/>
    <property type="match status" value="1"/>
</dbReference>
<dbReference type="PATRIC" id="fig|1434120.4.peg.4893"/>
<dbReference type="InterPro" id="IPR051159">
    <property type="entry name" value="Hexapeptide_acetyltransf"/>
</dbReference>
<dbReference type="Gene3D" id="2.160.10.10">
    <property type="entry name" value="Hexapeptide repeat proteins"/>
    <property type="match status" value="1"/>
</dbReference>
<sequence>MNRGFLFIKKNILGIASQLPTNKLRCTLYRLCNIKIGKRTCIEKNAKIKFGNLFGNNIQIESNTFIQYTSIGNCSKIDYGTFLIGVKKNRLEIGKHTYIGYYNILDGSGNLTIGNYVHISSPSVGIWTHSSVYQSLCSSELGDPSFRKEGPVKIEDNVWIGGKVTIYPNVTIGQYSVVLPNTVINKDVPPFSMVGGIPAKIIKKIKVNEETIEFIPTEIEKLF</sequence>
<evidence type="ECO:0000313" key="3">
    <source>
        <dbReference type="EMBL" id="AKB30495.1"/>
    </source>
</evidence>
<dbReference type="KEGG" id="msw:MSSIT_3776"/>
<proteinExistence type="inferred from homology"/>
<dbReference type="GeneID" id="25418499"/>
<dbReference type="InterPro" id="IPR011004">
    <property type="entry name" value="Trimer_LpxA-like_sf"/>
</dbReference>
<dbReference type="InterPro" id="IPR001451">
    <property type="entry name" value="Hexapep"/>
</dbReference>
<keyword evidence="2 3" id="KW-0808">Transferase</keyword>
<dbReference type="GO" id="GO:0005829">
    <property type="term" value="C:cytosol"/>
    <property type="evidence" value="ECO:0007669"/>
    <property type="project" value="TreeGrafter"/>
</dbReference>
<dbReference type="HOGENOM" id="CLU_051638_7_2_2"/>
<evidence type="ECO:0000256" key="1">
    <source>
        <dbReference type="ARBA" id="ARBA00007274"/>
    </source>
</evidence>
<accession>A0A0E3P916</accession>
<dbReference type="Pfam" id="PF00132">
    <property type="entry name" value="Hexapep"/>
    <property type="match status" value="1"/>
</dbReference>
<gene>
    <name evidence="3" type="ORF">MSSIT_3776</name>
</gene>
<dbReference type="GO" id="GO:0008374">
    <property type="term" value="F:O-acyltransferase activity"/>
    <property type="evidence" value="ECO:0007669"/>
    <property type="project" value="TreeGrafter"/>
</dbReference>